<keyword evidence="4" id="KW-0347">Helicase</keyword>
<dbReference type="Gene3D" id="3.40.50.300">
    <property type="entry name" value="P-loop containing nucleotide triphosphate hydrolases"/>
    <property type="match status" value="1"/>
</dbReference>
<dbReference type="InterPro" id="IPR001650">
    <property type="entry name" value="Helicase_C-like"/>
</dbReference>
<evidence type="ECO:0000256" key="6">
    <source>
        <dbReference type="ARBA" id="ARBA00023204"/>
    </source>
</evidence>
<keyword evidence="6" id="KW-0234">DNA repair</keyword>
<sequence>MKADSREHPDTQQNGVLESFTQRLLKAGALIHKDIANLTKYQIVLSREQFRKNPPANIMGTQRGMVEGDYALCISLYHGYELLLQMGMRSLYSYLEGILDGSKGMTRARNELCKNTVFKELYEQLKAMFSNGSSLFHSQIGSENKKQFIYSHPKLQKLEEVVVGHFKTWAESGGPKISEGKNSGVNTRVMIFSSFRDSVQEIAEMLSRHDPLVRVMTFVGHSSGKNTKGFTQKEQLEVMKRFREGGYNTLVSTCVGEEGLDIGEVDLIVCFDAQKSPIRLVQRMGRTGRKRQGRIVVLLAEGREERNYNQSQCSKRNIYKTIVGNGNKSFHLYCNSPRMIPDGINPVAHKMHITTGEYESSSVSKYSSKPGRKSNILLPESFTLHRNPVIKQTNPKEDGLLSPEEFEFWDRKFRLKSEDLGTPKFVPIPFEFVKDEPITMEHECGAIHELSLSEWSLWQNRPFATYLIDHSDRCLHFISIMDMIDLMRQEENGDNYSLDIMPYLNMDDIFEAPCMQQCQIGDTYMAKNRDKHIVHQLMKPRCDRKKCVEQNHNFCKLTNEAKVCALSNINKRTKVLHSPSCLRTANTKETRETAFTVMGNTSKPSEQIYQSEDEIKEDLHGEIQKAAKFSGADRREILKSPMKICTNSTGSKSISSEYKVVDATEEEQTERHHYEPVNDYVLKDIVTETHDLVSKCNKSNCVSLDSSGSINEISTNCINVSKMFYLPDVLITRGHSSGHRSSNTDSQRYSCLPEVEHPNYDYGGQVPTNVELVLERVKSFLATSPPGLDIFSFCEKVNYEENRGQSNILKIPPETALKSDQGGNHVFSWSSSISIKPTDLVTWREPEDLNCVDTHCSPSWDDLFDSNVEEHLDQNYRAQSGVNQEKLHDPLHKYHNSPDKNKNRTSKIFKNSINDVLFVSEESLPLFETEPSFGSLPSHRASNSKSCMIGKDVSGLTMQPTELNTPLQHAQAVPNNLRNHETEHDRSHWPVLHQSFHKQMLCENLCIEQHRSVVDNSSVYNCSGEIFSANFDLGFSFEDLNENNSSITNTVYKITELSEHLAGKSSSDNTDIIKTEPVECIPEFQKNCNKITSEIFEAESEVFRDCSTPESGKHTSLVPSKIETLHLTNICLASQDSALCSPKYQSDLQVSSACSPVASFTTPEKRSLPLKLCDMTCVGPLFKNDLIISQHPARSVSESLVDKRSLKESAASSNTCTATHSACRSEKHEKKSLTNKRENTFSQILEASINGGCNSESEDEVIRRPCKRIKVGVLESPEVTLTYELNSPVLPNWKARKMVNFGFTDSEDDDFKETSNKNNNGAKLFRNIHQSRRREHVARQFLDEEAELSLDGAEYVSSDEDDCDNINDDSLKGFINDESPLSQVISDSDMQEIYLKSVRSPNIYNKKKMVFSKNEMTIFSQIPEQDETYMEDSFCVREEDEADNQTELSDDDIVNFDLLNDTPVEKNKQYATRNRTREKIAEIKSGKRGLTKKKKGSRIILLNDSSEDEQEVNVNHELPRKNLAHNNKSKQTVEEQNTSFSPNLTLVGDCFSECSPKMAVQQPACVDGDRSNALRFSLQASVSEALDFQIQHKHLRRYSSAVASEIAPNSMQGKGQDKCQVSKLHSINFMGTATFSRPNENLCKDIPVSNQQSVSHGIVPLKVLVDSREIPSGPNLVSCLRIKHGIKVEICNLSGCDYIVSNRMSVERKSFSEFANSTNRSKLVDRIQHLQAMFERVCIIVEKDGMKPGDIARIFQRTRYYDGLLTSLTVAGIRILFSSSQEETAGLIAELAHVEERKNAAITVPLEVHGYWQQVLQFYLSIPDISYVTALNLCHRFNSVKEVANSSVDEIASRGKVSHRRAEEIYRYLHYVFDRQMVPDHLGLSNHKQNVQL</sequence>
<dbReference type="GO" id="GO:0036297">
    <property type="term" value="P:interstrand cross-link repair"/>
    <property type="evidence" value="ECO:0007669"/>
    <property type="project" value="TreeGrafter"/>
</dbReference>
<dbReference type="FunFam" id="1.20.1320.20:FF:000001">
    <property type="entry name" value="Fanconi anemia, complementation group M"/>
    <property type="match status" value="1"/>
</dbReference>
<evidence type="ECO:0000256" key="2">
    <source>
        <dbReference type="ARBA" id="ARBA00022763"/>
    </source>
</evidence>
<keyword evidence="5" id="KW-0067">ATP-binding</keyword>
<dbReference type="CDD" id="cd12091">
    <property type="entry name" value="FANCM_ID"/>
    <property type="match status" value="1"/>
</dbReference>
<dbReference type="OrthoDB" id="6513042at2759"/>
<dbReference type="InterPro" id="IPR011335">
    <property type="entry name" value="Restrct_endonuc-II-like"/>
</dbReference>
<dbReference type="CDD" id="cd18801">
    <property type="entry name" value="SF2_C_FANCM_Hef"/>
    <property type="match status" value="1"/>
</dbReference>
<dbReference type="PANTHER" id="PTHR14025">
    <property type="entry name" value="FANCONI ANEMIA GROUP M FANCM FAMILY MEMBER"/>
    <property type="match status" value="1"/>
</dbReference>
<dbReference type="EMBL" id="BEZZ01000067">
    <property type="protein sequence ID" value="GCC24783.1"/>
    <property type="molecule type" value="Genomic_DNA"/>
</dbReference>
<reference evidence="8 9" key="1">
    <citation type="journal article" date="2018" name="Nat. Ecol. Evol.">
        <title>Shark genomes provide insights into elasmobranch evolution and the origin of vertebrates.</title>
        <authorList>
            <person name="Hara Y"/>
            <person name="Yamaguchi K"/>
            <person name="Onimaru K"/>
            <person name="Kadota M"/>
            <person name="Koyanagi M"/>
            <person name="Keeley SD"/>
            <person name="Tatsumi K"/>
            <person name="Tanaka K"/>
            <person name="Motone F"/>
            <person name="Kageyama Y"/>
            <person name="Nozu R"/>
            <person name="Adachi N"/>
            <person name="Nishimura O"/>
            <person name="Nakagawa R"/>
            <person name="Tanegashima C"/>
            <person name="Kiyatake I"/>
            <person name="Matsumoto R"/>
            <person name="Murakumo K"/>
            <person name="Nishida K"/>
            <person name="Terakita A"/>
            <person name="Kuratani S"/>
            <person name="Sato K"/>
            <person name="Hyodo S Kuraku.S."/>
        </authorList>
    </citation>
    <scope>NUCLEOTIDE SEQUENCE [LARGE SCALE GENOMIC DNA]</scope>
</reference>
<evidence type="ECO:0000256" key="1">
    <source>
        <dbReference type="ARBA" id="ARBA00022741"/>
    </source>
</evidence>
<dbReference type="InterPro" id="IPR047418">
    <property type="entry name" value="XPF_nuclease_FANCM"/>
</dbReference>
<dbReference type="Gene3D" id="1.10.150.20">
    <property type="entry name" value="5' to 3' exonuclease, C-terminal subdomain"/>
    <property type="match status" value="1"/>
</dbReference>
<dbReference type="SUPFAM" id="SSF47781">
    <property type="entry name" value="RuvA domain 2-like"/>
    <property type="match status" value="1"/>
</dbReference>
<evidence type="ECO:0000256" key="3">
    <source>
        <dbReference type="ARBA" id="ARBA00022801"/>
    </source>
</evidence>
<dbReference type="CDD" id="cd20077">
    <property type="entry name" value="XPF_nuclease_FANCM"/>
    <property type="match status" value="1"/>
</dbReference>
<evidence type="ECO:0000313" key="8">
    <source>
        <dbReference type="EMBL" id="GCC24783.1"/>
    </source>
</evidence>
<dbReference type="InterPro" id="IPR039686">
    <property type="entry name" value="FANCM/Mph1-like_ID"/>
</dbReference>
<keyword evidence="1" id="KW-0547">Nucleotide-binding</keyword>
<dbReference type="PROSITE" id="PS51194">
    <property type="entry name" value="HELICASE_CTER"/>
    <property type="match status" value="1"/>
</dbReference>
<dbReference type="SMART" id="SM00490">
    <property type="entry name" value="HELICc"/>
    <property type="match status" value="1"/>
</dbReference>
<dbReference type="InterPro" id="IPR031879">
    <property type="entry name" value="FANCM-MHF-bd"/>
</dbReference>
<dbReference type="Gene3D" id="3.40.50.10130">
    <property type="match status" value="1"/>
</dbReference>
<gene>
    <name evidence="8" type="ORF">chiPu_0003185</name>
</gene>
<accession>A0A401S2X2</accession>
<feature type="domain" description="Helicase C-terminal" evidence="7">
    <location>
        <begin position="179"/>
        <end position="338"/>
    </location>
</feature>
<dbReference type="GO" id="GO:0004518">
    <property type="term" value="F:nuclease activity"/>
    <property type="evidence" value="ECO:0007669"/>
    <property type="project" value="InterPro"/>
</dbReference>
<dbReference type="Pfam" id="PF00271">
    <property type="entry name" value="Helicase_C"/>
    <property type="match status" value="1"/>
</dbReference>
<dbReference type="SMART" id="SM00891">
    <property type="entry name" value="ERCC4"/>
    <property type="match status" value="1"/>
</dbReference>
<dbReference type="OMA" id="QLQGCDY"/>
<dbReference type="GO" id="GO:0009378">
    <property type="term" value="F:four-way junction helicase activity"/>
    <property type="evidence" value="ECO:0007669"/>
    <property type="project" value="TreeGrafter"/>
</dbReference>
<dbReference type="Pfam" id="PF16783">
    <property type="entry name" value="FANCM-MHF_bd"/>
    <property type="match status" value="1"/>
</dbReference>
<keyword evidence="2" id="KW-0227">DNA damage</keyword>
<dbReference type="InterPro" id="IPR006166">
    <property type="entry name" value="ERCC4_domain"/>
</dbReference>
<dbReference type="GO" id="GO:0045003">
    <property type="term" value="P:double-strand break repair via synthesis-dependent strand annealing"/>
    <property type="evidence" value="ECO:0007669"/>
    <property type="project" value="TreeGrafter"/>
</dbReference>
<dbReference type="PANTHER" id="PTHR14025:SF20">
    <property type="entry name" value="FANCONI ANEMIA GROUP M PROTEIN"/>
    <property type="match status" value="1"/>
</dbReference>
<dbReference type="GO" id="GO:0000400">
    <property type="term" value="F:four-way junction DNA binding"/>
    <property type="evidence" value="ECO:0007669"/>
    <property type="project" value="TreeGrafter"/>
</dbReference>
<dbReference type="GO" id="GO:0043138">
    <property type="term" value="F:3'-5' DNA helicase activity"/>
    <property type="evidence" value="ECO:0007669"/>
    <property type="project" value="InterPro"/>
</dbReference>
<comment type="caution">
    <text evidence="8">The sequence shown here is derived from an EMBL/GenBank/DDBJ whole genome shotgun (WGS) entry which is preliminary data.</text>
</comment>
<evidence type="ECO:0000256" key="5">
    <source>
        <dbReference type="ARBA" id="ARBA00022840"/>
    </source>
</evidence>
<dbReference type="SUPFAM" id="SSF52980">
    <property type="entry name" value="Restriction endonuclease-like"/>
    <property type="match status" value="1"/>
</dbReference>
<protein>
    <recommendedName>
        <fullName evidence="7">Helicase C-terminal domain-containing protein</fullName>
    </recommendedName>
</protein>
<evidence type="ECO:0000259" key="7">
    <source>
        <dbReference type="PROSITE" id="PS51194"/>
    </source>
</evidence>
<keyword evidence="3" id="KW-0378">Hydrolase</keyword>
<organism evidence="8 9">
    <name type="scientific">Chiloscyllium punctatum</name>
    <name type="common">Brownbanded bambooshark</name>
    <name type="synonym">Hemiscyllium punctatum</name>
    <dbReference type="NCBI Taxonomy" id="137246"/>
    <lineage>
        <taxon>Eukaryota</taxon>
        <taxon>Metazoa</taxon>
        <taxon>Chordata</taxon>
        <taxon>Craniata</taxon>
        <taxon>Vertebrata</taxon>
        <taxon>Chondrichthyes</taxon>
        <taxon>Elasmobranchii</taxon>
        <taxon>Galeomorphii</taxon>
        <taxon>Galeoidea</taxon>
        <taxon>Orectolobiformes</taxon>
        <taxon>Hemiscylliidae</taxon>
        <taxon>Chiloscyllium</taxon>
    </lineage>
</organism>
<keyword evidence="9" id="KW-1185">Reference proteome</keyword>
<dbReference type="STRING" id="137246.A0A401S2X2"/>
<dbReference type="Pfam" id="PF02732">
    <property type="entry name" value="ERCC4"/>
    <property type="match status" value="1"/>
</dbReference>
<dbReference type="InterPro" id="IPR010994">
    <property type="entry name" value="RuvA_2-like"/>
</dbReference>
<evidence type="ECO:0000256" key="4">
    <source>
        <dbReference type="ARBA" id="ARBA00022806"/>
    </source>
</evidence>
<dbReference type="Proteomes" id="UP000287033">
    <property type="component" value="Unassembled WGS sequence"/>
</dbReference>
<dbReference type="SUPFAM" id="SSF52540">
    <property type="entry name" value="P-loop containing nucleoside triphosphate hydrolases"/>
    <property type="match status" value="1"/>
</dbReference>
<name>A0A401S2X2_CHIPU</name>
<dbReference type="InterPro" id="IPR027417">
    <property type="entry name" value="P-loop_NTPase"/>
</dbReference>
<proteinExistence type="predicted"/>
<evidence type="ECO:0000313" key="9">
    <source>
        <dbReference type="Proteomes" id="UP000287033"/>
    </source>
</evidence>
<dbReference type="Gene3D" id="1.20.1320.20">
    <property type="entry name" value="hef helicase domain"/>
    <property type="match status" value="1"/>
</dbReference>
<dbReference type="GO" id="GO:0005524">
    <property type="term" value="F:ATP binding"/>
    <property type="evidence" value="ECO:0007669"/>
    <property type="project" value="UniProtKB-KW"/>
</dbReference>
<dbReference type="GO" id="GO:0016787">
    <property type="term" value="F:hydrolase activity"/>
    <property type="evidence" value="ECO:0007669"/>
    <property type="project" value="UniProtKB-KW"/>
</dbReference>